<name>A0A2G5T1E3_9PELO</name>
<protein>
    <submittedName>
        <fullName evidence="3">Uncharacterized protein</fullName>
    </submittedName>
</protein>
<sequence>MVSERIMMYEAKEELQVPDYIESSDLQLEKSQQSALVYAAAGFCAMVAVVMVLKGLIKYKSRQASEDAEAGALLLGENDEDDD</sequence>
<feature type="region of interest" description="Disordered" evidence="1">
    <location>
        <begin position="63"/>
        <end position="83"/>
    </location>
</feature>
<keyword evidence="2" id="KW-1133">Transmembrane helix</keyword>
<dbReference type="STRING" id="1611254.A0A2G5T1E3"/>
<evidence type="ECO:0000256" key="1">
    <source>
        <dbReference type="SAM" id="MobiDB-lite"/>
    </source>
</evidence>
<organism evidence="3 4">
    <name type="scientific">Caenorhabditis nigoni</name>
    <dbReference type="NCBI Taxonomy" id="1611254"/>
    <lineage>
        <taxon>Eukaryota</taxon>
        <taxon>Metazoa</taxon>
        <taxon>Ecdysozoa</taxon>
        <taxon>Nematoda</taxon>
        <taxon>Chromadorea</taxon>
        <taxon>Rhabditida</taxon>
        <taxon>Rhabditina</taxon>
        <taxon>Rhabditomorpha</taxon>
        <taxon>Rhabditoidea</taxon>
        <taxon>Rhabditidae</taxon>
        <taxon>Peloderinae</taxon>
        <taxon>Caenorhabditis</taxon>
    </lineage>
</organism>
<proteinExistence type="predicted"/>
<accession>A0A2G5T1E3</accession>
<dbReference type="AlphaFoldDB" id="A0A2G5T1E3"/>
<keyword evidence="2" id="KW-0472">Membrane</keyword>
<evidence type="ECO:0000313" key="3">
    <source>
        <dbReference type="EMBL" id="PIC21214.1"/>
    </source>
</evidence>
<reference evidence="4" key="1">
    <citation type="submission" date="2017-10" db="EMBL/GenBank/DDBJ databases">
        <title>Rapid genome shrinkage in a self-fertile nematode reveals novel sperm competition proteins.</title>
        <authorList>
            <person name="Yin D."/>
            <person name="Schwarz E.M."/>
            <person name="Thomas C.G."/>
            <person name="Felde R.L."/>
            <person name="Korf I.F."/>
            <person name="Cutter A.D."/>
            <person name="Schartner C.M."/>
            <person name="Ralston E.J."/>
            <person name="Meyer B.J."/>
            <person name="Haag E.S."/>
        </authorList>
    </citation>
    <scope>NUCLEOTIDE SEQUENCE [LARGE SCALE GENOMIC DNA]</scope>
    <source>
        <strain evidence="4">JU1422</strain>
    </source>
</reference>
<evidence type="ECO:0000313" key="4">
    <source>
        <dbReference type="Proteomes" id="UP000230233"/>
    </source>
</evidence>
<comment type="caution">
    <text evidence="3">The sequence shown here is derived from an EMBL/GenBank/DDBJ whole genome shotgun (WGS) entry which is preliminary data.</text>
</comment>
<dbReference type="Proteomes" id="UP000230233">
    <property type="component" value="Chromosome X"/>
</dbReference>
<keyword evidence="2" id="KW-0812">Transmembrane</keyword>
<dbReference type="EMBL" id="PDUG01000006">
    <property type="protein sequence ID" value="PIC21214.1"/>
    <property type="molecule type" value="Genomic_DNA"/>
</dbReference>
<evidence type="ECO:0000256" key="2">
    <source>
        <dbReference type="SAM" id="Phobius"/>
    </source>
</evidence>
<keyword evidence="4" id="KW-1185">Reference proteome</keyword>
<feature type="transmembrane region" description="Helical" evidence="2">
    <location>
        <begin position="35"/>
        <end position="53"/>
    </location>
</feature>
<gene>
    <name evidence="3" type="primary">Cnig_chr_X.g26136</name>
    <name evidence="3" type="ORF">B9Z55_026136</name>
</gene>